<dbReference type="EC" id="1.14.11.7" evidence="3"/>
<dbReference type="InterPro" id="IPR005123">
    <property type="entry name" value="Oxoglu/Fe-dep_dioxygenase_dom"/>
</dbReference>
<dbReference type="OrthoDB" id="8517835at2759"/>
<keyword evidence="7" id="KW-0560">Oxidoreductase</keyword>
<gene>
    <name evidence="10" type="primary">P3h2</name>
    <name evidence="10" type="ORF">FJT64_022857</name>
</gene>
<dbReference type="Proteomes" id="UP000440578">
    <property type="component" value="Unassembled WGS sequence"/>
</dbReference>
<evidence type="ECO:0000256" key="4">
    <source>
        <dbReference type="ARBA" id="ARBA00022723"/>
    </source>
</evidence>
<dbReference type="SMART" id="SM00702">
    <property type="entry name" value="P4Hc"/>
    <property type="match status" value="1"/>
</dbReference>
<evidence type="ECO:0000313" key="11">
    <source>
        <dbReference type="Proteomes" id="UP000440578"/>
    </source>
</evidence>
<reference evidence="10 11" key="1">
    <citation type="submission" date="2019-07" db="EMBL/GenBank/DDBJ databases">
        <title>Draft genome assembly of a fouling barnacle, Amphibalanus amphitrite (Darwin, 1854): The first reference genome for Thecostraca.</title>
        <authorList>
            <person name="Kim W."/>
        </authorList>
    </citation>
    <scope>NUCLEOTIDE SEQUENCE [LARGE SCALE GENOMIC DNA]</scope>
    <source>
        <strain evidence="10">SNU_AA5</strain>
        <tissue evidence="10">Soma without cirri and trophi</tissue>
    </source>
</reference>
<dbReference type="Pfam" id="PF13640">
    <property type="entry name" value="2OG-FeII_Oxy_3"/>
    <property type="match status" value="1"/>
</dbReference>
<evidence type="ECO:0000313" key="10">
    <source>
        <dbReference type="EMBL" id="KAF0305479.1"/>
    </source>
</evidence>
<dbReference type="InterPro" id="IPR039575">
    <property type="entry name" value="P3H"/>
</dbReference>
<dbReference type="Gene3D" id="2.60.120.620">
    <property type="entry name" value="q2cbj1_9rhob like domain"/>
    <property type="match status" value="1"/>
</dbReference>
<evidence type="ECO:0000256" key="7">
    <source>
        <dbReference type="ARBA" id="ARBA00023002"/>
    </source>
</evidence>
<keyword evidence="5" id="KW-0677">Repeat</keyword>
<evidence type="ECO:0000256" key="6">
    <source>
        <dbReference type="ARBA" id="ARBA00022964"/>
    </source>
</evidence>
<sequence length="181" mass="20615">MEVSDAARLYVSRRWGVEPLYSSFTHLVSRTPVPGLNSSRPLEFSHPIHVDNCRLFNNGTCWPGGGAFIHRHFSAILYLNSDFDGGEFVFADIVSRKPTVRVQPRCGRLVAFSAGPENPHGVLAVRRGTRRALAMWFTRTGRQREEERLLADIYLRDSSALEVRRMVSLLERNFERADKLV</sequence>
<accession>A0A6A4WJV8</accession>
<dbReference type="GO" id="GO:0019797">
    <property type="term" value="F:procollagen-proline 3-dioxygenase activity"/>
    <property type="evidence" value="ECO:0007669"/>
    <property type="project" value="UniProtKB-EC"/>
</dbReference>
<name>A0A6A4WJV8_AMPAM</name>
<keyword evidence="4" id="KW-0479">Metal-binding</keyword>
<organism evidence="10 11">
    <name type="scientific">Amphibalanus amphitrite</name>
    <name type="common">Striped barnacle</name>
    <name type="synonym">Balanus amphitrite</name>
    <dbReference type="NCBI Taxonomy" id="1232801"/>
    <lineage>
        <taxon>Eukaryota</taxon>
        <taxon>Metazoa</taxon>
        <taxon>Ecdysozoa</taxon>
        <taxon>Arthropoda</taxon>
        <taxon>Crustacea</taxon>
        <taxon>Multicrustacea</taxon>
        <taxon>Cirripedia</taxon>
        <taxon>Thoracica</taxon>
        <taxon>Thoracicalcarea</taxon>
        <taxon>Balanomorpha</taxon>
        <taxon>Balanoidea</taxon>
        <taxon>Balanidae</taxon>
        <taxon>Amphibalaninae</taxon>
        <taxon>Amphibalanus</taxon>
    </lineage>
</organism>
<dbReference type="InterPro" id="IPR006620">
    <property type="entry name" value="Pro_4_hyd_alph"/>
</dbReference>
<keyword evidence="8" id="KW-0408">Iron</keyword>
<evidence type="ECO:0000259" key="9">
    <source>
        <dbReference type="PROSITE" id="PS51471"/>
    </source>
</evidence>
<evidence type="ECO:0000256" key="2">
    <source>
        <dbReference type="ARBA" id="ARBA00001962"/>
    </source>
</evidence>
<dbReference type="InterPro" id="IPR044862">
    <property type="entry name" value="Pro_4_hyd_alph_FE2OG_OXY"/>
</dbReference>
<comment type="caution">
    <text evidence="10">The sequence shown here is derived from an EMBL/GenBank/DDBJ whole genome shotgun (WGS) entry which is preliminary data.</text>
</comment>
<feature type="domain" description="Fe2OG dioxygenase" evidence="9">
    <location>
        <begin position="30"/>
        <end position="139"/>
    </location>
</feature>
<evidence type="ECO:0000256" key="3">
    <source>
        <dbReference type="ARBA" id="ARBA00012262"/>
    </source>
</evidence>
<dbReference type="PROSITE" id="PS51471">
    <property type="entry name" value="FE2OG_OXY"/>
    <property type="match status" value="1"/>
</dbReference>
<dbReference type="GO" id="GO:0031418">
    <property type="term" value="F:L-ascorbic acid binding"/>
    <property type="evidence" value="ECO:0007669"/>
    <property type="project" value="InterPro"/>
</dbReference>
<dbReference type="PANTHER" id="PTHR14049">
    <property type="entry name" value="LEPRECAN 1"/>
    <property type="match status" value="1"/>
</dbReference>
<dbReference type="PANTHER" id="PTHR14049:SF9">
    <property type="entry name" value="PROCOLLAGEN-PROLINE 3-DIOXYGENASE"/>
    <property type="match status" value="1"/>
</dbReference>
<dbReference type="EMBL" id="VIIS01000748">
    <property type="protein sequence ID" value="KAF0305479.1"/>
    <property type="molecule type" value="Genomic_DNA"/>
</dbReference>
<dbReference type="AlphaFoldDB" id="A0A6A4WJV8"/>
<comment type="cofactor">
    <cofactor evidence="1">
        <name>L-ascorbate</name>
        <dbReference type="ChEBI" id="CHEBI:38290"/>
    </cofactor>
</comment>
<dbReference type="GO" id="GO:0005783">
    <property type="term" value="C:endoplasmic reticulum"/>
    <property type="evidence" value="ECO:0007669"/>
    <property type="project" value="TreeGrafter"/>
</dbReference>
<keyword evidence="11" id="KW-1185">Reference proteome</keyword>
<dbReference type="GO" id="GO:0032963">
    <property type="term" value="P:collagen metabolic process"/>
    <property type="evidence" value="ECO:0007669"/>
    <property type="project" value="InterPro"/>
</dbReference>
<proteinExistence type="predicted"/>
<protein>
    <recommendedName>
        <fullName evidence="3">procollagen-proline 3-dioxygenase</fullName>
        <ecNumber evidence="3">1.14.11.7</ecNumber>
    </recommendedName>
</protein>
<keyword evidence="6" id="KW-0223">Dioxygenase</keyword>
<evidence type="ECO:0000256" key="8">
    <source>
        <dbReference type="ARBA" id="ARBA00023004"/>
    </source>
</evidence>
<evidence type="ECO:0000256" key="5">
    <source>
        <dbReference type="ARBA" id="ARBA00022737"/>
    </source>
</evidence>
<dbReference type="GO" id="GO:0005506">
    <property type="term" value="F:iron ion binding"/>
    <property type="evidence" value="ECO:0007669"/>
    <property type="project" value="InterPro"/>
</dbReference>
<comment type="cofactor">
    <cofactor evidence="2">
        <name>Fe cation</name>
        <dbReference type="ChEBI" id="CHEBI:24875"/>
    </cofactor>
</comment>
<evidence type="ECO:0000256" key="1">
    <source>
        <dbReference type="ARBA" id="ARBA00001961"/>
    </source>
</evidence>